<feature type="compositionally biased region" description="Polar residues" evidence="1">
    <location>
        <begin position="146"/>
        <end position="177"/>
    </location>
</feature>
<dbReference type="HOGENOM" id="CLU_1521364_0_0_1"/>
<feature type="compositionally biased region" description="Polar residues" evidence="1">
    <location>
        <begin position="98"/>
        <end position="108"/>
    </location>
</feature>
<evidence type="ECO:0000256" key="1">
    <source>
        <dbReference type="SAM" id="MobiDB-lite"/>
    </source>
</evidence>
<name>S8DSG3_FOMSC</name>
<dbReference type="OrthoDB" id="2797205at2759"/>
<proteinExistence type="predicted"/>
<sequence>MQRTAAKRSMESNYDELDAKLELLQQLCLQDVGDVQAPDNPHHRSKIAFVDERWIQAEYGWAMESAATSTISFLDDEEEDMDACMPHLYDPTLFSDPRVSSLSPTTPRVNHRPYSEKDKPLPALPRPSLVRRGVPDAPPPSPSSSYTPLRQAHSSSPPRSPLKTSFSASSLRTQTSS</sequence>
<dbReference type="Proteomes" id="UP000015241">
    <property type="component" value="Unassembled WGS sequence"/>
</dbReference>
<dbReference type="InParanoid" id="S8DSG3"/>
<dbReference type="EMBL" id="KE504244">
    <property type="protein sequence ID" value="EPS94128.1"/>
    <property type="molecule type" value="Genomic_DNA"/>
</dbReference>
<accession>S8DSG3</accession>
<feature type="non-terminal residue" evidence="2">
    <location>
        <position position="177"/>
    </location>
</feature>
<evidence type="ECO:0000313" key="3">
    <source>
        <dbReference type="Proteomes" id="UP000015241"/>
    </source>
</evidence>
<organism evidence="2 3">
    <name type="scientific">Fomitopsis schrenkii</name>
    <name type="common">Brown rot fungus</name>
    <dbReference type="NCBI Taxonomy" id="2126942"/>
    <lineage>
        <taxon>Eukaryota</taxon>
        <taxon>Fungi</taxon>
        <taxon>Dikarya</taxon>
        <taxon>Basidiomycota</taxon>
        <taxon>Agaricomycotina</taxon>
        <taxon>Agaricomycetes</taxon>
        <taxon>Polyporales</taxon>
        <taxon>Fomitopsis</taxon>
    </lineage>
</organism>
<protein>
    <submittedName>
        <fullName evidence="2">Uncharacterized protein</fullName>
    </submittedName>
</protein>
<evidence type="ECO:0000313" key="2">
    <source>
        <dbReference type="EMBL" id="EPS94128.1"/>
    </source>
</evidence>
<reference evidence="2 3" key="1">
    <citation type="journal article" date="2012" name="Science">
        <title>The Paleozoic origin of enzymatic lignin decomposition reconstructed from 31 fungal genomes.</title>
        <authorList>
            <person name="Floudas D."/>
            <person name="Binder M."/>
            <person name="Riley R."/>
            <person name="Barry K."/>
            <person name="Blanchette R.A."/>
            <person name="Henrissat B."/>
            <person name="Martinez A.T."/>
            <person name="Otillar R."/>
            <person name="Spatafora J.W."/>
            <person name="Yadav J.S."/>
            <person name="Aerts A."/>
            <person name="Benoit I."/>
            <person name="Boyd A."/>
            <person name="Carlson A."/>
            <person name="Copeland A."/>
            <person name="Coutinho P.M."/>
            <person name="de Vries R.P."/>
            <person name="Ferreira P."/>
            <person name="Findley K."/>
            <person name="Foster B."/>
            <person name="Gaskell J."/>
            <person name="Glotzer D."/>
            <person name="Gorecki P."/>
            <person name="Heitman J."/>
            <person name="Hesse C."/>
            <person name="Hori C."/>
            <person name="Igarashi K."/>
            <person name="Jurgens J.A."/>
            <person name="Kallen N."/>
            <person name="Kersten P."/>
            <person name="Kohler A."/>
            <person name="Kuees U."/>
            <person name="Kumar T.K.A."/>
            <person name="Kuo A."/>
            <person name="LaButti K."/>
            <person name="Larrondo L.F."/>
            <person name="Lindquist E."/>
            <person name="Ling A."/>
            <person name="Lombard V."/>
            <person name="Lucas S."/>
            <person name="Lundell T."/>
            <person name="Martin R."/>
            <person name="McLaughlin D.J."/>
            <person name="Morgenstern I."/>
            <person name="Morin E."/>
            <person name="Murat C."/>
            <person name="Nagy L.G."/>
            <person name="Nolan M."/>
            <person name="Ohm R.A."/>
            <person name="Patyshakuliyeva A."/>
            <person name="Rokas A."/>
            <person name="Ruiz-Duenas F.J."/>
            <person name="Sabat G."/>
            <person name="Salamov A."/>
            <person name="Samejima M."/>
            <person name="Schmutz J."/>
            <person name="Slot J.C."/>
            <person name="St John F."/>
            <person name="Stenlid J."/>
            <person name="Sun H."/>
            <person name="Sun S."/>
            <person name="Syed K."/>
            <person name="Tsang A."/>
            <person name="Wiebenga A."/>
            <person name="Young D."/>
            <person name="Pisabarro A."/>
            <person name="Eastwood D.C."/>
            <person name="Martin F."/>
            <person name="Cullen D."/>
            <person name="Grigoriev I.V."/>
            <person name="Hibbett D.S."/>
        </authorList>
    </citation>
    <scope>NUCLEOTIDE SEQUENCE</scope>
    <source>
        <strain evidence="3">FP-58527</strain>
    </source>
</reference>
<feature type="region of interest" description="Disordered" evidence="1">
    <location>
        <begin position="87"/>
        <end position="177"/>
    </location>
</feature>
<dbReference type="STRING" id="743788.S8DSG3"/>
<dbReference type="AlphaFoldDB" id="S8DSG3"/>
<gene>
    <name evidence="2" type="ORF">FOMPIDRAFT_1153479</name>
</gene>
<keyword evidence="3" id="KW-1185">Reference proteome</keyword>